<name>A0A2A7A9M0_9FIRM</name>
<comment type="caution">
    <text evidence="2">The sequence shown here is derived from an EMBL/GenBank/DDBJ whole genome shotgun (WGS) entry which is preliminary data.</text>
</comment>
<reference evidence="2 3" key="1">
    <citation type="journal article" date="2017" name="Front. Microbiol.">
        <title>New Insights into the Diversity of the Genus Faecalibacterium.</title>
        <authorList>
            <person name="Benevides L."/>
            <person name="Burman S."/>
            <person name="Martin R."/>
            <person name="Robert V."/>
            <person name="Thomas M."/>
            <person name="Miquel S."/>
            <person name="Chain F."/>
            <person name="Sokol H."/>
            <person name="Bermudez-Humaran L.G."/>
            <person name="Morrison M."/>
            <person name="Langella P."/>
            <person name="Azevedo V.A."/>
            <person name="Chatel J.M."/>
            <person name="Soares S."/>
        </authorList>
    </citation>
    <scope>NUCLEOTIDE SEQUENCE [LARGE SCALE GENOMIC DNA]</scope>
    <source>
        <strain evidence="2 3">CNCM I 4573</strain>
    </source>
</reference>
<evidence type="ECO:0000256" key="1">
    <source>
        <dbReference type="SAM" id="Phobius"/>
    </source>
</evidence>
<evidence type="ECO:0000313" key="2">
    <source>
        <dbReference type="EMBL" id="PDX75825.1"/>
    </source>
</evidence>
<evidence type="ECO:0000313" key="3">
    <source>
        <dbReference type="Proteomes" id="UP000220157"/>
    </source>
</evidence>
<keyword evidence="1" id="KW-0472">Membrane</keyword>
<accession>A0A2A7A9M0</accession>
<gene>
    <name evidence="2" type="ORF">CGS56_06095</name>
</gene>
<sequence>MASYRYERDIDPKDLKPRKQRQYSRRERWANWWDYNLKWVLIFGIAGAFVAYCFIGQYFLTTHPDYNVAVVSPYYLPEATVTALQEQLAAYGEDCNGDGKVVVKLNQYTMAFNSEDSDAYLDMAGTTKLSTDIQSSLSSIFILYDPAGFQQTTGTLRYLDGHLPKSDADSDWWNMVYRWTDCPVLTGMELGSYTSDAVQSASGDSQQLLADYYIGIRGAWLKESASLLENSEPLWANLTAGAVSTAGEGR</sequence>
<keyword evidence="1" id="KW-1133">Transmembrane helix</keyword>
<dbReference type="Proteomes" id="UP000220157">
    <property type="component" value="Unassembled WGS sequence"/>
</dbReference>
<dbReference type="RefSeq" id="WP_097785280.1">
    <property type="nucleotide sequence ID" value="NZ_NMTW01000029.1"/>
</dbReference>
<keyword evidence="1" id="KW-0812">Transmembrane</keyword>
<proteinExistence type="predicted"/>
<feature type="transmembrane region" description="Helical" evidence="1">
    <location>
        <begin position="35"/>
        <end position="60"/>
    </location>
</feature>
<dbReference type="EMBL" id="NMTW01000029">
    <property type="protein sequence ID" value="PDX75825.1"/>
    <property type="molecule type" value="Genomic_DNA"/>
</dbReference>
<dbReference type="AlphaFoldDB" id="A0A2A7A9M0"/>
<organism evidence="2 3">
    <name type="scientific">Faecalibacterium prausnitzii</name>
    <dbReference type="NCBI Taxonomy" id="853"/>
    <lineage>
        <taxon>Bacteria</taxon>
        <taxon>Bacillati</taxon>
        <taxon>Bacillota</taxon>
        <taxon>Clostridia</taxon>
        <taxon>Eubacteriales</taxon>
        <taxon>Oscillospiraceae</taxon>
        <taxon>Faecalibacterium</taxon>
    </lineage>
</organism>
<protein>
    <submittedName>
        <fullName evidence="2">Uncharacterized protein</fullName>
    </submittedName>
</protein>